<evidence type="ECO:0000313" key="2">
    <source>
        <dbReference type="Proteomes" id="UP000636960"/>
    </source>
</evidence>
<keyword evidence="2" id="KW-1185">Reference proteome</keyword>
<protein>
    <submittedName>
        <fullName evidence="1">Uncharacterized protein</fullName>
    </submittedName>
</protein>
<evidence type="ECO:0000313" key="1">
    <source>
        <dbReference type="EMBL" id="GIE97824.1"/>
    </source>
</evidence>
<accession>A0A919MWU0</accession>
<gene>
    <name evidence="1" type="ORF">Ari01nite_52890</name>
</gene>
<organism evidence="1 2">
    <name type="scientific">Paractinoplanes rishiriensis</name>
    <dbReference type="NCBI Taxonomy" id="1050105"/>
    <lineage>
        <taxon>Bacteria</taxon>
        <taxon>Bacillati</taxon>
        <taxon>Actinomycetota</taxon>
        <taxon>Actinomycetes</taxon>
        <taxon>Micromonosporales</taxon>
        <taxon>Micromonosporaceae</taxon>
        <taxon>Paractinoplanes</taxon>
    </lineage>
</organism>
<name>A0A919MWU0_9ACTN</name>
<proteinExistence type="predicted"/>
<dbReference type="EMBL" id="BOMV01000059">
    <property type="protein sequence ID" value="GIE97824.1"/>
    <property type="molecule type" value="Genomic_DNA"/>
</dbReference>
<sequence>MAQKRQTSLTQGCGVRYSDAKYHGTRTHGVAHCVRCAKIVRSGADETQGTHATMVDTLGTATDNLCAVPKKAPLCQTQPSWMYQPGIRLRLRPPVAPTTPR</sequence>
<reference evidence="1" key="1">
    <citation type="submission" date="2021-01" db="EMBL/GenBank/DDBJ databases">
        <title>Whole genome shotgun sequence of Actinoplanes rishiriensis NBRC 108556.</title>
        <authorList>
            <person name="Komaki H."/>
            <person name="Tamura T."/>
        </authorList>
    </citation>
    <scope>NUCLEOTIDE SEQUENCE</scope>
    <source>
        <strain evidence="1">NBRC 108556</strain>
    </source>
</reference>
<dbReference type="Proteomes" id="UP000636960">
    <property type="component" value="Unassembled WGS sequence"/>
</dbReference>
<dbReference type="AlphaFoldDB" id="A0A919MWU0"/>
<comment type="caution">
    <text evidence="1">The sequence shown here is derived from an EMBL/GenBank/DDBJ whole genome shotgun (WGS) entry which is preliminary data.</text>
</comment>